<comment type="catalytic activity">
    <reaction evidence="17">
        <text>prostaglandin A1 + NAD(+) = 15-oxo-prostaglandin A1 + NADH + H(+)</text>
        <dbReference type="Rhea" id="RHEA:41263"/>
        <dbReference type="ChEBI" id="CHEBI:15378"/>
        <dbReference type="ChEBI" id="CHEBI:57398"/>
        <dbReference type="ChEBI" id="CHEBI:57540"/>
        <dbReference type="ChEBI" id="CHEBI:57945"/>
        <dbReference type="ChEBI" id="CHEBI:85072"/>
    </reaction>
    <physiologicalReaction direction="left-to-right" evidence="17">
        <dbReference type="Rhea" id="RHEA:41264"/>
    </physiologicalReaction>
</comment>
<dbReference type="OrthoDB" id="37659at2759"/>
<dbReference type="Proteomes" id="UP000887568">
    <property type="component" value="Unplaced"/>
</dbReference>
<dbReference type="RefSeq" id="XP_038053293.1">
    <property type="nucleotide sequence ID" value="XM_038197365.1"/>
</dbReference>
<evidence type="ECO:0000256" key="11">
    <source>
        <dbReference type="ARBA" id="ARBA00048008"/>
    </source>
</evidence>
<dbReference type="InterPro" id="IPR002347">
    <property type="entry name" value="SDR_fam"/>
</dbReference>
<keyword evidence="24" id="KW-1185">Reference proteome</keyword>
<comment type="catalytic activity">
    <reaction evidence="11">
        <text>14-hydroxy-(4Z,7Z,10Z,12E,16Z,19Z)-docosahexaenoate + NAD(+) = 14-oxo-(4Z,7Z,10Z,12E,16Z,19Z)-docosahexaenoate + NADH + H(+)</text>
        <dbReference type="Rhea" id="RHEA:48952"/>
        <dbReference type="ChEBI" id="CHEBI:15378"/>
        <dbReference type="ChEBI" id="CHEBI:57540"/>
        <dbReference type="ChEBI" id="CHEBI:57945"/>
        <dbReference type="ChEBI" id="CHEBI:90866"/>
        <dbReference type="ChEBI" id="CHEBI:90867"/>
    </reaction>
    <physiologicalReaction direction="left-to-right" evidence="11">
        <dbReference type="Rhea" id="RHEA:48953"/>
    </physiologicalReaction>
</comment>
<evidence type="ECO:0000313" key="23">
    <source>
        <dbReference type="EnsemblMetazoa" id="XP_038053292.1"/>
    </source>
</evidence>
<dbReference type="EnsemblMetazoa" id="XM_038197364.1">
    <property type="protein sequence ID" value="XP_038053292.1"/>
    <property type="gene ID" value="LOC119725790"/>
</dbReference>
<sequence>MSAPALPPFDISAAKLNPDTVAIVTGSADGLGKAFAHALLQKGAKGVCISDVNEEKGKGALNEFAKEFGEDRVTFVKCDVTAHADFEAVFAKTKERFGPVNLMVNNAGILNENVPDLCIDVNVKGTIAGTFSAIKYMGSEAGGKGGKIINVASLAGLGPAVFMPVYAASKHAIVGLTKSLAVDPRLQAQGITFGILCPAFAKTAIIENPALFRRPAEDFAIAESVMAKQGVLEIAEVRDAFLRLVLDDSFKGKAMTLTKAGGLGMA</sequence>
<evidence type="ECO:0000256" key="18">
    <source>
        <dbReference type="ARBA" id="ARBA00048739"/>
    </source>
</evidence>
<evidence type="ECO:0000256" key="16">
    <source>
        <dbReference type="ARBA" id="ARBA00048535"/>
    </source>
</evidence>
<comment type="catalytic activity">
    <reaction evidence="9">
        <text>prostaglandin E1 + NAD(+) = 15-oxoprostaglandin E1 + NADH + H(+)</text>
        <dbReference type="Rhea" id="RHEA:16477"/>
        <dbReference type="ChEBI" id="CHEBI:15378"/>
        <dbReference type="ChEBI" id="CHEBI:57397"/>
        <dbReference type="ChEBI" id="CHEBI:57401"/>
        <dbReference type="ChEBI" id="CHEBI:57540"/>
        <dbReference type="ChEBI" id="CHEBI:57945"/>
    </reaction>
    <physiologicalReaction direction="left-to-right" evidence="9">
        <dbReference type="Rhea" id="RHEA:16478"/>
    </physiologicalReaction>
</comment>
<evidence type="ECO:0000256" key="20">
    <source>
        <dbReference type="ARBA" id="ARBA00049151"/>
    </source>
</evidence>
<comment type="catalytic activity">
    <reaction evidence="14">
        <text>resolvin D1 + NAD(+) = 17-oxoresolvin D1 + NADH + H(+)</text>
        <dbReference type="Rhea" id="RHEA:50128"/>
        <dbReference type="ChEBI" id="CHEBI:15378"/>
        <dbReference type="ChEBI" id="CHEBI:57540"/>
        <dbReference type="ChEBI" id="CHEBI:57945"/>
        <dbReference type="ChEBI" id="CHEBI:132079"/>
        <dbReference type="ChEBI" id="CHEBI:132081"/>
    </reaction>
    <physiologicalReaction direction="left-to-right" evidence="14">
        <dbReference type="Rhea" id="RHEA:50129"/>
    </physiologicalReaction>
</comment>
<comment type="catalytic activity">
    <reaction evidence="20">
        <text>(15S)-hydroxy-(5Z,8Z,11Z,13E)-eicosatetraenoate + NAD(+) = 15-oxo-(5Z,8Z,11Z,13E)-eicosatetraenoate + NADH + H(+)</text>
        <dbReference type="Rhea" id="RHEA:23260"/>
        <dbReference type="ChEBI" id="CHEBI:15378"/>
        <dbReference type="ChEBI" id="CHEBI:57409"/>
        <dbReference type="ChEBI" id="CHEBI:57410"/>
        <dbReference type="ChEBI" id="CHEBI:57540"/>
        <dbReference type="ChEBI" id="CHEBI:57945"/>
        <dbReference type="EC" id="1.1.1.232"/>
    </reaction>
    <physiologicalReaction direction="left-to-right" evidence="20">
        <dbReference type="Rhea" id="RHEA:23261"/>
    </physiologicalReaction>
</comment>
<evidence type="ECO:0000256" key="8">
    <source>
        <dbReference type="ARBA" id="ARBA00045705"/>
    </source>
</evidence>
<evidence type="ECO:0000256" key="15">
    <source>
        <dbReference type="ARBA" id="ARBA00048393"/>
    </source>
</evidence>
<dbReference type="EnsemblMetazoa" id="XM_038197365.1">
    <property type="protein sequence ID" value="XP_038053293.1"/>
    <property type="gene ID" value="LOC119725790"/>
</dbReference>
<dbReference type="EC" id="1.1.1.141" evidence="3"/>
<dbReference type="SUPFAM" id="SSF51735">
    <property type="entry name" value="NAD(P)-binding Rossmann-fold domains"/>
    <property type="match status" value="1"/>
</dbReference>
<comment type="catalytic activity">
    <reaction evidence="16">
        <text>lipoxin A4 + NAD(+) = 15-oxo-(5S,6R)-dihydroxy-(7E,9E,11Z,13E)-eicosatetraenoate + NADH + H(+)</text>
        <dbReference type="Rhea" id="RHEA:41572"/>
        <dbReference type="ChEBI" id="CHEBI:15378"/>
        <dbReference type="ChEBI" id="CHEBI:57540"/>
        <dbReference type="ChEBI" id="CHEBI:57945"/>
        <dbReference type="ChEBI" id="CHEBI:67026"/>
        <dbReference type="ChEBI" id="CHEBI:78311"/>
    </reaction>
    <physiologicalReaction direction="left-to-right" evidence="16">
        <dbReference type="Rhea" id="RHEA:41573"/>
    </physiologicalReaction>
</comment>
<dbReference type="InterPro" id="IPR036291">
    <property type="entry name" value="NAD(P)-bd_dom_sf"/>
</dbReference>
<evidence type="ECO:0000256" key="14">
    <source>
        <dbReference type="ARBA" id="ARBA00048170"/>
    </source>
</evidence>
<comment type="catalytic activity">
    <reaction evidence="13">
        <text>(11R)-hydroxy-(5Z,8Z,12E,14Z)-eicosatetraenoate + NAD(+) = 11-oxo-(5Z,8Z,12E,14Z)-eicosatetraenoate + NADH + H(+)</text>
        <dbReference type="Rhea" id="RHEA:48640"/>
        <dbReference type="ChEBI" id="CHEBI:15378"/>
        <dbReference type="ChEBI" id="CHEBI:57540"/>
        <dbReference type="ChEBI" id="CHEBI:57945"/>
        <dbReference type="ChEBI" id="CHEBI:78836"/>
        <dbReference type="ChEBI" id="CHEBI:90697"/>
    </reaction>
    <physiologicalReaction direction="left-to-right" evidence="13">
        <dbReference type="Rhea" id="RHEA:48641"/>
    </physiologicalReaction>
</comment>
<dbReference type="GO" id="GO:0047034">
    <property type="term" value="F:15-hydroxyicosatetraenoate dehydrogenase activity"/>
    <property type="evidence" value="ECO:0007669"/>
    <property type="project" value="UniProtKB-EC"/>
</dbReference>
<evidence type="ECO:0000256" key="17">
    <source>
        <dbReference type="ARBA" id="ARBA00048611"/>
    </source>
</evidence>
<evidence type="ECO:0000256" key="1">
    <source>
        <dbReference type="ARBA" id="ARBA00006484"/>
    </source>
</evidence>
<name>A0A913ZNI0_PATMI</name>
<comment type="catalytic activity">
    <reaction evidence="15">
        <text>resolvin D2 + NAD(+) = 7-oxoresolvin D2 + NADH + H(+)</text>
        <dbReference type="Rhea" id="RHEA:53584"/>
        <dbReference type="ChEBI" id="CHEBI:15378"/>
        <dbReference type="ChEBI" id="CHEBI:57540"/>
        <dbReference type="ChEBI" id="CHEBI:57945"/>
        <dbReference type="ChEBI" id="CHEBI:133367"/>
        <dbReference type="ChEBI" id="CHEBI:137497"/>
    </reaction>
    <physiologicalReaction direction="left-to-right" evidence="15">
        <dbReference type="Rhea" id="RHEA:53585"/>
    </physiologicalReaction>
</comment>
<evidence type="ECO:0000256" key="4">
    <source>
        <dbReference type="ARBA" id="ARBA00039060"/>
    </source>
</evidence>
<dbReference type="OMA" id="WAQRLMP"/>
<comment type="function">
    <text evidence="8">Catalyzes the NAD-dependent dehydrogenation (oxidation) of a broad array of hydroxylated polyunsaturated fatty acids (mainly eicosanoids and docosanoids, including prostaglandins, lipoxins and resolvins), yielding their corresponding keto (oxo) metabolites. Decreases the levels of the pro-proliferative prostaglandins such as prostaglandin E2 (whose activity is increased in cancer because of an increase in the expression of cyclooxygenase 2) and generates oxo-fatty acid products that can profoundly influence cell function by abrogating pro-inflammatory cytokine expression. Converts resolvins E1, D1 and D2 to their oxo products, which represents a mode of resolvin inactivation. Resolvin E1 plays important roles during the resolution phase of acute inflammation, while resolvins D1 and D2 have a unique role in obesity-induced adipose inflammation.</text>
</comment>
<evidence type="ECO:0000256" key="5">
    <source>
        <dbReference type="ARBA" id="ARBA00040276"/>
    </source>
</evidence>
<dbReference type="InterPro" id="IPR020904">
    <property type="entry name" value="Sc_DH/Rdtase_CS"/>
</dbReference>
<evidence type="ECO:0000256" key="12">
    <source>
        <dbReference type="ARBA" id="ARBA00048140"/>
    </source>
</evidence>
<dbReference type="EnsemblMetazoa" id="XM_038197363.1">
    <property type="protein sequence ID" value="XP_038053291.1"/>
    <property type="gene ID" value="LOC119725790"/>
</dbReference>
<comment type="catalytic activity">
    <reaction evidence="19">
        <text>resolvin D2 + NAD(+) = 16-oxoresolvin D2 + NADH + H(+)</text>
        <dbReference type="Rhea" id="RHEA:53588"/>
        <dbReference type="ChEBI" id="CHEBI:15378"/>
        <dbReference type="ChEBI" id="CHEBI:57540"/>
        <dbReference type="ChEBI" id="CHEBI:57945"/>
        <dbReference type="ChEBI" id="CHEBI:133367"/>
        <dbReference type="ChEBI" id="CHEBI:137498"/>
    </reaction>
    <physiologicalReaction direction="left-to-right" evidence="19">
        <dbReference type="Rhea" id="RHEA:53589"/>
    </physiologicalReaction>
</comment>
<evidence type="ECO:0000256" key="22">
    <source>
        <dbReference type="RuleBase" id="RU000363"/>
    </source>
</evidence>
<organism evidence="23 24">
    <name type="scientific">Patiria miniata</name>
    <name type="common">Bat star</name>
    <name type="synonym">Asterina miniata</name>
    <dbReference type="NCBI Taxonomy" id="46514"/>
    <lineage>
        <taxon>Eukaryota</taxon>
        <taxon>Metazoa</taxon>
        <taxon>Echinodermata</taxon>
        <taxon>Eleutherozoa</taxon>
        <taxon>Asterozoa</taxon>
        <taxon>Asteroidea</taxon>
        <taxon>Valvatacea</taxon>
        <taxon>Valvatida</taxon>
        <taxon>Asterinidae</taxon>
        <taxon>Patiria</taxon>
    </lineage>
</organism>
<dbReference type="EC" id="1.1.1.232" evidence="4"/>
<evidence type="ECO:0000256" key="19">
    <source>
        <dbReference type="ARBA" id="ARBA00048921"/>
    </source>
</evidence>
<evidence type="ECO:0000256" key="3">
    <source>
        <dbReference type="ARBA" id="ARBA00038968"/>
    </source>
</evidence>
<evidence type="ECO:0000256" key="21">
    <source>
        <dbReference type="ARBA" id="ARBA00049188"/>
    </source>
</evidence>
<dbReference type="GO" id="GO:0005737">
    <property type="term" value="C:cytoplasm"/>
    <property type="evidence" value="ECO:0007669"/>
    <property type="project" value="TreeGrafter"/>
</dbReference>
<comment type="catalytic activity">
    <reaction evidence="18">
        <text>prostaglandin E2 + NAD(+) = 15-oxoprostaglandin E2 + NADH + H(+)</text>
        <dbReference type="Rhea" id="RHEA:11876"/>
        <dbReference type="ChEBI" id="CHEBI:15378"/>
        <dbReference type="ChEBI" id="CHEBI:57400"/>
        <dbReference type="ChEBI" id="CHEBI:57540"/>
        <dbReference type="ChEBI" id="CHEBI:57945"/>
        <dbReference type="ChEBI" id="CHEBI:606564"/>
        <dbReference type="EC" id="1.1.1.141"/>
    </reaction>
    <physiologicalReaction direction="left-to-right" evidence="18">
        <dbReference type="Rhea" id="RHEA:11877"/>
    </physiologicalReaction>
</comment>
<dbReference type="PRINTS" id="PR00081">
    <property type="entry name" value="GDHRDH"/>
</dbReference>
<evidence type="ECO:0000256" key="6">
    <source>
        <dbReference type="ARBA" id="ARBA00041812"/>
    </source>
</evidence>
<dbReference type="Gene3D" id="3.40.50.720">
    <property type="entry name" value="NAD(P)-binding Rossmann-like Domain"/>
    <property type="match status" value="1"/>
</dbReference>
<comment type="catalytic activity">
    <reaction evidence="10">
        <text>resolvin D1 + NAD(+) = 8-oxoresolvin D1 + NADH + H(+)</text>
        <dbReference type="Rhea" id="RHEA:50124"/>
        <dbReference type="ChEBI" id="CHEBI:15378"/>
        <dbReference type="ChEBI" id="CHEBI:57540"/>
        <dbReference type="ChEBI" id="CHEBI:57945"/>
        <dbReference type="ChEBI" id="CHEBI:132079"/>
        <dbReference type="ChEBI" id="CHEBI:132080"/>
    </reaction>
    <physiologicalReaction direction="left-to-right" evidence="10">
        <dbReference type="Rhea" id="RHEA:50125"/>
    </physiologicalReaction>
</comment>
<reference evidence="23" key="1">
    <citation type="submission" date="2022-11" db="UniProtKB">
        <authorList>
            <consortium name="EnsemblMetazoa"/>
        </authorList>
    </citation>
    <scope>IDENTIFICATION</scope>
</reference>
<keyword evidence="2" id="KW-0560">Oxidoreductase</keyword>
<evidence type="ECO:0000256" key="7">
    <source>
        <dbReference type="ARBA" id="ARBA00042026"/>
    </source>
</evidence>
<dbReference type="AlphaFoldDB" id="A0A913ZNI0"/>
<dbReference type="PANTHER" id="PTHR44229:SF4">
    <property type="entry name" value="15-HYDROXYPROSTAGLANDIN DEHYDROGENASE [NAD(+)]"/>
    <property type="match status" value="1"/>
</dbReference>
<dbReference type="RefSeq" id="XP_038053292.1">
    <property type="nucleotide sequence ID" value="XM_038197364.1"/>
</dbReference>
<proteinExistence type="inferred from homology"/>
<evidence type="ECO:0000313" key="24">
    <source>
        <dbReference type="Proteomes" id="UP000887568"/>
    </source>
</evidence>
<dbReference type="Pfam" id="PF00106">
    <property type="entry name" value="adh_short"/>
    <property type="match status" value="1"/>
</dbReference>
<protein>
    <recommendedName>
        <fullName evidence="5">15-hydroxyprostaglandin dehydrogenase [NAD(+)]</fullName>
        <ecNumber evidence="3">1.1.1.141</ecNumber>
        <ecNumber evidence="4">1.1.1.232</ecNumber>
    </recommendedName>
    <alternativeName>
        <fullName evidence="7">Eicosanoid/docosanoid dehydrogenase [NAD(+)]</fullName>
    </alternativeName>
    <alternativeName>
        <fullName evidence="6">Prostaglandin dehydrogenase 1</fullName>
    </alternativeName>
</protein>
<accession>A0A913ZNI0</accession>
<dbReference type="PROSITE" id="PS00061">
    <property type="entry name" value="ADH_SHORT"/>
    <property type="match status" value="1"/>
</dbReference>
<comment type="similarity">
    <text evidence="1 22">Belongs to the short-chain dehydrogenases/reductases (SDR) family.</text>
</comment>
<evidence type="ECO:0000256" key="2">
    <source>
        <dbReference type="ARBA" id="ARBA00023002"/>
    </source>
</evidence>
<comment type="catalytic activity">
    <reaction evidence="21">
        <text>resolvin E1 + NAD(+) = 18-oxo-resolvin E1 + NADH + H(+)</text>
        <dbReference type="Rhea" id="RHEA:49244"/>
        <dbReference type="ChEBI" id="CHEBI:15378"/>
        <dbReference type="ChEBI" id="CHEBI:57540"/>
        <dbReference type="ChEBI" id="CHEBI:57945"/>
        <dbReference type="ChEBI" id="CHEBI:91000"/>
        <dbReference type="ChEBI" id="CHEBI:91001"/>
    </reaction>
    <physiologicalReaction direction="left-to-right" evidence="21">
        <dbReference type="Rhea" id="RHEA:49245"/>
    </physiologicalReaction>
</comment>
<dbReference type="GeneID" id="119725790"/>
<evidence type="ECO:0000256" key="9">
    <source>
        <dbReference type="ARBA" id="ARBA00047325"/>
    </source>
</evidence>
<evidence type="ECO:0000256" key="13">
    <source>
        <dbReference type="ARBA" id="ARBA00048144"/>
    </source>
</evidence>
<dbReference type="RefSeq" id="XP_038053291.1">
    <property type="nucleotide sequence ID" value="XM_038197363.1"/>
</dbReference>
<dbReference type="PRINTS" id="PR00080">
    <property type="entry name" value="SDRFAMILY"/>
</dbReference>
<dbReference type="PANTHER" id="PTHR44229">
    <property type="entry name" value="15-HYDROXYPROSTAGLANDIN DEHYDROGENASE [NAD(+)]"/>
    <property type="match status" value="1"/>
</dbReference>
<comment type="catalytic activity">
    <reaction evidence="12">
        <text>15-oxo-(5S,6R)-dihydroxy-(7E,9E,11Z)-eicosatrienoate + NADH + H(+) = (5S,6R,15S)-trihydroxy-(7E,9E,11Z)-eicosatrienoate + NAD(+)</text>
        <dbReference type="Rhea" id="RHEA:41596"/>
        <dbReference type="ChEBI" id="CHEBI:15378"/>
        <dbReference type="ChEBI" id="CHEBI:57540"/>
        <dbReference type="ChEBI" id="CHEBI:57945"/>
        <dbReference type="ChEBI" id="CHEBI:78325"/>
        <dbReference type="ChEBI" id="CHEBI:78329"/>
    </reaction>
    <physiologicalReaction direction="left-to-right" evidence="12">
        <dbReference type="Rhea" id="RHEA:41597"/>
    </physiologicalReaction>
</comment>
<evidence type="ECO:0000256" key="10">
    <source>
        <dbReference type="ARBA" id="ARBA00047672"/>
    </source>
</evidence>
<dbReference type="GO" id="GO:0016404">
    <property type="term" value="F:15-hydroxyprostaglandin dehydrogenase (NAD+) activity"/>
    <property type="evidence" value="ECO:0007669"/>
    <property type="project" value="UniProtKB-EC"/>
</dbReference>